<dbReference type="AlphaFoldDB" id="A0A2T6BVA9"/>
<reference evidence="1 2" key="1">
    <citation type="submission" date="2018-04" db="EMBL/GenBank/DDBJ databases">
        <title>Genomic Encyclopedia of Archaeal and Bacterial Type Strains, Phase II (KMG-II): from individual species to whole genera.</title>
        <authorList>
            <person name="Goeker M."/>
        </authorList>
    </citation>
    <scope>NUCLEOTIDE SEQUENCE [LARGE SCALE GENOMIC DNA]</scope>
    <source>
        <strain evidence="1 2">DSM 12244</strain>
    </source>
</reference>
<dbReference type="RefSeq" id="WP_025050068.1">
    <property type="nucleotide sequence ID" value="NZ_OMPT01000008.1"/>
</dbReference>
<accession>A0A2T6BVA9</accession>
<organism evidence="1 2">
    <name type="scientific">Sulfitobacter mediterraneus</name>
    <dbReference type="NCBI Taxonomy" id="83219"/>
    <lineage>
        <taxon>Bacteria</taxon>
        <taxon>Pseudomonadati</taxon>
        <taxon>Pseudomonadota</taxon>
        <taxon>Alphaproteobacteria</taxon>
        <taxon>Rhodobacterales</taxon>
        <taxon>Roseobacteraceae</taxon>
        <taxon>Sulfitobacter</taxon>
    </lineage>
</organism>
<comment type="caution">
    <text evidence="1">The sequence shown here is derived from an EMBL/GenBank/DDBJ whole genome shotgun (WGS) entry which is preliminary data.</text>
</comment>
<dbReference type="EMBL" id="QBKU01000027">
    <property type="protein sequence ID" value="PTX59993.1"/>
    <property type="molecule type" value="Genomic_DNA"/>
</dbReference>
<gene>
    <name evidence="1" type="ORF">C8N31_1272</name>
</gene>
<evidence type="ECO:0000313" key="2">
    <source>
        <dbReference type="Proteomes" id="UP000244092"/>
    </source>
</evidence>
<protein>
    <submittedName>
        <fullName evidence="1">Uncharacterized protein</fullName>
    </submittedName>
</protein>
<evidence type="ECO:0000313" key="1">
    <source>
        <dbReference type="EMBL" id="PTX59993.1"/>
    </source>
</evidence>
<sequence length="103" mass="11051">MFESLGSQACAYKSMPKKDVLITLGKAEMQGFSRTGAMGGTGVASVLCWRELPIVTWILLAFVTVADLLATRGFEPSSAAAGDYPEIDFTLSNGLIFWNNLAL</sequence>
<name>A0A2T6BVA9_9RHOB</name>
<dbReference type="Proteomes" id="UP000244092">
    <property type="component" value="Unassembled WGS sequence"/>
</dbReference>
<proteinExistence type="predicted"/>